<gene>
    <name evidence="2" type="ORF">K431DRAFT_85331</name>
</gene>
<feature type="compositionally biased region" description="Basic and acidic residues" evidence="1">
    <location>
        <begin position="42"/>
        <end position="59"/>
    </location>
</feature>
<sequence length="155" mass="17211">MGTATDLLPWHPRARHMVGGAKCSLQRSQRLQSWLERRPEEALDAHARSDVNDQERQRAVDGGPAVGCSTKAALRMRPSQPKLPATTFSSPRLQLQCCDEVIRGVSLSKATEDARRRRWWSWSKGGELSTTQLGPCCFLSSPGPFPLYAIQPLPC</sequence>
<name>A0A9P4Q9K1_9PEZI</name>
<protein>
    <submittedName>
        <fullName evidence="2">Uncharacterized protein</fullName>
    </submittedName>
</protein>
<dbReference type="Proteomes" id="UP000799441">
    <property type="component" value="Unassembled WGS sequence"/>
</dbReference>
<reference evidence="2" key="1">
    <citation type="journal article" date="2020" name="Stud. Mycol.">
        <title>101 Dothideomycetes genomes: a test case for predicting lifestyles and emergence of pathogens.</title>
        <authorList>
            <person name="Haridas S."/>
            <person name="Albert R."/>
            <person name="Binder M."/>
            <person name="Bloem J."/>
            <person name="Labutti K."/>
            <person name="Salamov A."/>
            <person name="Andreopoulos B."/>
            <person name="Baker S."/>
            <person name="Barry K."/>
            <person name="Bills G."/>
            <person name="Bluhm B."/>
            <person name="Cannon C."/>
            <person name="Castanera R."/>
            <person name="Culley D."/>
            <person name="Daum C."/>
            <person name="Ezra D."/>
            <person name="Gonzalez J."/>
            <person name="Henrissat B."/>
            <person name="Kuo A."/>
            <person name="Liang C."/>
            <person name="Lipzen A."/>
            <person name="Lutzoni F."/>
            <person name="Magnuson J."/>
            <person name="Mondo S."/>
            <person name="Nolan M."/>
            <person name="Ohm R."/>
            <person name="Pangilinan J."/>
            <person name="Park H.-J."/>
            <person name="Ramirez L."/>
            <person name="Alfaro M."/>
            <person name="Sun H."/>
            <person name="Tritt A."/>
            <person name="Yoshinaga Y."/>
            <person name="Zwiers L.-H."/>
            <person name="Turgeon B."/>
            <person name="Goodwin S."/>
            <person name="Spatafora J."/>
            <person name="Crous P."/>
            <person name="Grigoriev I."/>
        </authorList>
    </citation>
    <scope>NUCLEOTIDE SEQUENCE</scope>
    <source>
        <strain evidence="2">CBS 116435</strain>
    </source>
</reference>
<dbReference type="EMBL" id="MU003795">
    <property type="protein sequence ID" value="KAF2720891.1"/>
    <property type="molecule type" value="Genomic_DNA"/>
</dbReference>
<dbReference type="AlphaFoldDB" id="A0A9P4Q9K1"/>
<evidence type="ECO:0000313" key="3">
    <source>
        <dbReference type="Proteomes" id="UP000799441"/>
    </source>
</evidence>
<feature type="region of interest" description="Disordered" evidence="1">
    <location>
        <begin position="42"/>
        <end position="67"/>
    </location>
</feature>
<evidence type="ECO:0000256" key="1">
    <source>
        <dbReference type="SAM" id="MobiDB-lite"/>
    </source>
</evidence>
<organism evidence="2 3">
    <name type="scientific">Polychaeton citri CBS 116435</name>
    <dbReference type="NCBI Taxonomy" id="1314669"/>
    <lineage>
        <taxon>Eukaryota</taxon>
        <taxon>Fungi</taxon>
        <taxon>Dikarya</taxon>
        <taxon>Ascomycota</taxon>
        <taxon>Pezizomycotina</taxon>
        <taxon>Dothideomycetes</taxon>
        <taxon>Dothideomycetidae</taxon>
        <taxon>Capnodiales</taxon>
        <taxon>Capnodiaceae</taxon>
        <taxon>Polychaeton</taxon>
    </lineage>
</organism>
<proteinExistence type="predicted"/>
<evidence type="ECO:0000313" key="2">
    <source>
        <dbReference type="EMBL" id="KAF2720891.1"/>
    </source>
</evidence>
<keyword evidence="3" id="KW-1185">Reference proteome</keyword>
<accession>A0A9P4Q9K1</accession>
<comment type="caution">
    <text evidence="2">The sequence shown here is derived from an EMBL/GenBank/DDBJ whole genome shotgun (WGS) entry which is preliminary data.</text>
</comment>